<gene>
    <name evidence="1" type="ORF">V1Y59_00625</name>
</gene>
<dbReference type="EMBL" id="JAZDUE010000001">
    <property type="protein sequence ID" value="MEE4021563.1"/>
    <property type="molecule type" value="Genomic_DNA"/>
</dbReference>
<organism evidence="1 2">
    <name type="scientific">Gordonia prachuapensis</name>
    <dbReference type="NCBI Taxonomy" id="3115651"/>
    <lineage>
        <taxon>Bacteria</taxon>
        <taxon>Bacillati</taxon>
        <taxon>Actinomycetota</taxon>
        <taxon>Actinomycetes</taxon>
        <taxon>Mycobacteriales</taxon>
        <taxon>Gordoniaceae</taxon>
        <taxon>Gordonia</taxon>
    </lineage>
</organism>
<dbReference type="RefSeq" id="WP_330502915.1">
    <property type="nucleotide sequence ID" value="NZ_JAZDUE010000001.1"/>
</dbReference>
<dbReference type="SUPFAM" id="SSF56801">
    <property type="entry name" value="Acetyl-CoA synthetase-like"/>
    <property type="match status" value="1"/>
</dbReference>
<protein>
    <submittedName>
        <fullName evidence="1">Uncharacterized protein</fullName>
    </submittedName>
</protein>
<sequence>MMNELLDDIRRRAEITPRLAAVRFGDDAVTYAELNDAIAAYGDVMDRHGMSQDAAFHAGLINCMPGLARIESATERNQVMSEVVAWLGRELGGGDSRRLRAVS</sequence>
<evidence type="ECO:0000313" key="1">
    <source>
        <dbReference type="EMBL" id="MEE4021563.1"/>
    </source>
</evidence>
<dbReference type="Proteomes" id="UP001335729">
    <property type="component" value="Unassembled WGS sequence"/>
</dbReference>
<comment type="caution">
    <text evidence="1">The sequence shown here is derived from an EMBL/GenBank/DDBJ whole genome shotgun (WGS) entry which is preliminary data.</text>
</comment>
<accession>A0ABU7MMS9</accession>
<reference evidence="1 2" key="1">
    <citation type="submission" date="2024-01" db="EMBL/GenBank/DDBJ databases">
        <title>Draft genome sequence of Gordonia sp. PKS22-38.</title>
        <authorList>
            <person name="Suphannarot A."/>
            <person name="Mingma R."/>
        </authorList>
    </citation>
    <scope>NUCLEOTIDE SEQUENCE [LARGE SCALE GENOMIC DNA]</scope>
    <source>
        <strain evidence="1 2">PKS22-38</strain>
    </source>
</reference>
<evidence type="ECO:0000313" key="2">
    <source>
        <dbReference type="Proteomes" id="UP001335729"/>
    </source>
</evidence>
<proteinExistence type="predicted"/>
<keyword evidence="2" id="KW-1185">Reference proteome</keyword>
<name>A0ABU7MMS9_9ACTN</name>